<evidence type="ECO:0000256" key="1">
    <source>
        <dbReference type="ARBA" id="ARBA00001920"/>
    </source>
</evidence>
<feature type="binding site" evidence="11">
    <location>
        <position position="461"/>
    </location>
    <ligand>
        <name>Mg(2+)</name>
        <dbReference type="ChEBI" id="CHEBI:18420"/>
    </ligand>
</feature>
<dbReference type="Pfam" id="PF02775">
    <property type="entry name" value="TPP_enzyme_C"/>
    <property type="match status" value="1"/>
</dbReference>
<keyword evidence="8 11" id="KW-0460">Magnesium</keyword>
<comment type="cofactor">
    <cofactor evidence="1">
        <name>a metal cation</name>
        <dbReference type="ChEBI" id="CHEBI:25213"/>
    </cofactor>
</comment>
<dbReference type="GO" id="GO:0030976">
    <property type="term" value="F:thiamine pyrophosphate binding"/>
    <property type="evidence" value="ECO:0007669"/>
    <property type="project" value="InterPro"/>
</dbReference>
<evidence type="ECO:0000313" key="16">
    <source>
        <dbReference type="EMBL" id="KRM67641.1"/>
    </source>
</evidence>
<dbReference type="InterPro" id="IPR047214">
    <property type="entry name" value="TPP_PDC_IPDC"/>
</dbReference>
<sequence>MSEYTVSDYLLDVIKHLGEDEIFGVPGDYNLQFLDHITHRDDMKWIGNANELNASYVADGYAREKGLATFVTTFGVGELSGINGLSGSIAEHVPVLEIVGAPTNKVQNEGALVHHTLGDHEFKRFEAAHEKLGIKVTRLNKEQAINQINETLQYIHYTKKPAYMILPSDLVNIPVNPAIKSNIDKLFVERKFNIDKAVKQLIQAIEKAKKPVIVVGHEISRFNLGKQVETFASNNNIPVVDLGLGKGAIDETFANFVGTYNGSISDDNINEFVKSADSVILMGAKLTDSVTGGFTQQFNPSQTVAISIDGSSIYGENIDGETDFVSVLNQLADTKLNNSLPQVKVPEISDKLTASDNALTQAFYDQAMQQFIKRDNTLVAEQGTSFFGLASQRLAKGANFIGQPLWGSIGYAFPAALGSQIANKNRRTVLSTGEGSLQLTIQEFGLAFREQIKPVIFIIENSGYTVERVIHGMNESYNDVPKLRYDLVPEAFGANANEYDFINVSTEKELIDAMHKASQEPDKLVVIQANMGMKDAPEQLMKTAKLFEQQNQA</sequence>
<dbReference type="Pfam" id="PF00205">
    <property type="entry name" value="TPP_enzyme_M"/>
    <property type="match status" value="1"/>
</dbReference>
<keyword evidence="7" id="KW-0210">Decarboxylase</keyword>
<comment type="function">
    <text evidence="3">Decarboxylates branched-chain and aromatic alpha-keto acids to aldehydes.</text>
</comment>
<evidence type="ECO:0000259" key="13">
    <source>
        <dbReference type="Pfam" id="PF00205"/>
    </source>
</evidence>
<feature type="binding site" evidence="11">
    <location>
        <position position="463"/>
    </location>
    <ligand>
        <name>Mg(2+)</name>
        <dbReference type="ChEBI" id="CHEBI:18420"/>
    </ligand>
</feature>
<dbReference type="PATRIC" id="fig|1423781.4.peg.822"/>
<organism evidence="16 17">
    <name type="scientific">Apilactobacillus ozensis DSM 23829 = JCM 17196</name>
    <dbReference type="NCBI Taxonomy" id="1423781"/>
    <lineage>
        <taxon>Bacteria</taxon>
        <taxon>Bacillati</taxon>
        <taxon>Bacillota</taxon>
        <taxon>Bacilli</taxon>
        <taxon>Lactobacillales</taxon>
        <taxon>Lactobacillaceae</taxon>
        <taxon>Apilactobacillus</taxon>
    </lineage>
</organism>
<evidence type="ECO:0000256" key="5">
    <source>
        <dbReference type="ARBA" id="ARBA00020054"/>
    </source>
</evidence>
<keyword evidence="10" id="KW-0456">Lyase</keyword>
<evidence type="ECO:0000256" key="9">
    <source>
        <dbReference type="ARBA" id="ARBA00023052"/>
    </source>
</evidence>
<dbReference type="InterPro" id="IPR029035">
    <property type="entry name" value="DHS-like_NAD/FAD-binding_dom"/>
</dbReference>
<dbReference type="GO" id="GO:0004737">
    <property type="term" value="F:pyruvate decarboxylase activity"/>
    <property type="evidence" value="ECO:0007669"/>
    <property type="project" value="TreeGrafter"/>
</dbReference>
<dbReference type="PANTHER" id="PTHR43452:SF30">
    <property type="entry name" value="PYRUVATE DECARBOXYLASE ISOZYME 1-RELATED"/>
    <property type="match status" value="1"/>
</dbReference>
<dbReference type="InterPro" id="IPR012110">
    <property type="entry name" value="PDC/IPDC-like"/>
</dbReference>
<proteinExistence type="inferred from homology"/>
<evidence type="ECO:0000256" key="10">
    <source>
        <dbReference type="ARBA" id="ARBA00023239"/>
    </source>
</evidence>
<dbReference type="GO" id="GO:0000287">
    <property type="term" value="F:magnesium ion binding"/>
    <property type="evidence" value="ECO:0007669"/>
    <property type="project" value="InterPro"/>
</dbReference>
<feature type="domain" description="Thiamine pyrophosphate enzyme N-terminal TPP-binding" evidence="15">
    <location>
        <begin position="5"/>
        <end position="111"/>
    </location>
</feature>
<dbReference type="SUPFAM" id="SSF52518">
    <property type="entry name" value="Thiamin diphosphate-binding fold (THDP-binding)"/>
    <property type="match status" value="2"/>
</dbReference>
<gene>
    <name evidence="16" type="ORF">FD06_GL000793</name>
</gene>
<evidence type="ECO:0000256" key="8">
    <source>
        <dbReference type="ARBA" id="ARBA00022842"/>
    </source>
</evidence>
<dbReference type="CDD" id="cd02005">
    <property type="entry name" value="TPP_PDC_IPDC"/>
    <property type="match status" value="1"/>
</dbReference>
<evidence type="ECO:0000256" key="12">
    <source>
        <dbReference type="RuleBase" id="RU362132"/>
    </source>
</evidence>
<accession>A0A0R2AUN2</accession>
<keyword evidence="17" id="KW-1185">Reference proteome</keyword>
<evidence type="ECO:0000256" key="4">
    <source>
        <dbReference type="ARBA" id="ARBA00007812"/>
    </source>
</evidence>
<dbReference type="InterPro" id="IPR012000">
    <property type="entry name" value="Thiamin_PyroP_enz_cen_dom"/>
</dbReference>
<evidence type="ECO:0000256" key="2">
    <source>
        <dbReference type="ARBA" id="ARBA00001964"/>
    </source>
</evidence>
<comment type="similarity">
    <text evidence="4 12">Belongs to the TPP enzyme family.</text>
</comment>
<comment type="caution">
    <text evidence="16">The sequence shown here is derived from an EMBL/GenBank/DDBJ whole genome shotgun (WGS) entry which is preliminary data.</text>
</comment>
<dbReference type="InterPro" id="IPR012001">
    <property type="entry name" value="Thiamin_PyroP_enz_TPP-bd_dom"/>
</dbReference>
<evidence type="ECO:0000259" key="14">
    <source>
        <dbReference type="Pfam" id="PF02775"/>
    </source>
</evidence>
<dbReference type="Proteomes" id="UP000052012">
    <property type="component" value="Unassembled WGS sequence"/>
</dbReference>
<dbReference type="PIRSF" id="PIRSF036565">
    <property type="entry name" value="Pyruvt_ip_decrb"/>
    <property type="match status" value="1"/>
</dbReference>
<dbReference type="EMBL" id="AYYQ01000036">
    <property type="protein sequence ID" value="KRM67641.1"/>
    <property type="molecule type" value="Genomic_DNA"/>
</dbReference>
<dbReference type="GO" id="GO:0000949">
    <property type="term" value="P:aromatic amino acid family catabolic process to alcohol via Ehrlich pathway"/>
    <property type="evidence" value="ECO:0007669"/>
    <property type="project" value="TreeGrafter"/>
</dbReference>
<dbReference type="FunFam" id="3.40.50.970:FF:000024">
    <property type="entry name" value="Pyruvate decarboxylase isozyme"/>
    <property type="match status" value="1"/>
</dbReference>
<dbReference type="AlphaFoldDB" id="A0A0R2AUN2"/>
<comment type="cofactor">
    <cofactor evidence="11">
        <name>Mg(2+)</name>
        <dbReference type="ChEBI" id="CHEBI:18420"/>
    </cofactor>
    <text evidence="11">Binds 1 Mg(2+) per subunit.</text>
</comment>
<dbReference type="Gene3D" id="3.40.50.1220">
    <property type="entry name" value="TPP-binding domain"/>
    <property type="match status" value="1"/>
</dbReference>
<dbReference type="OrthoDB" id="4494979at2"/>
<dbReference type="InterPro" id="IPR029061">
    <property type="entry name" value="THDP-binding"/>
</dbReference>
<dbReference type="Pfam" id="PF02776">
    <property type="entry name" value="TPP_enzyme_N"/>
    <property type="match status" value="1"/>
</dbReference>
<evidence type="ECO:0000256" key="6">
    <source>
        <dbReference type="ARBA" id="ARBA00022723"/>
    </source>
</evidence>
<name>A0A0R2AUN2_9LACO</name>
<evidence type="ECO:0000259" key="15">
    <source>
        <dbReference type="Pfam" id="PF02776"/>
    </source>
</evidence>
<dbReference type="RefSeq" id="WP_054658057.1">
    <property type="nucleotide sequence ID" value="NZ_AYYQ01000036.1"/>
</dbReference>
<evidence type="ECO:0000256" key="7">
    <source>
        <dbReference type="ARBA" id="ARBA00022793"/>
    </source>
</evidence>
<comment type="cofactor">
    <cofactor evidence="2">
        <name>thiamine diphosphate</name>
        <dbReference type="ChEBI" id="CHEBI:58937"/>
    </cofactor>
</comment>
<dbReference type="PANTHER" id="PTHR43452">
    <property type="entry name" value="PYRUVATE DECARBOXYLASE"/>
    <property type="match status" value="1"/>
</dbReference>
<feature type="domain" description="Thiamine pyrophosphate enzyme TPP-binding" evidence="14">
    <location>
        <begin position="393"/>
        <end position="527"/>
    </location>
</feature>
<feature type="domain" description="Thiamine pyrophosphate enzyme central" evidence="13">
    <location>
        <begin position="198"/>
        <end position="313"/>
    </location>
</feature>
<dbReference type="Gene3D" id="3.40.50.970">
    <property type="match status" value="2"/>
</dbReference>
<dbReference type="InterPro" id="IPR011766">
    <property type="entry name" value="TPP_enzyme_TPP-bd"/>
</dbReference>
<evidence type="ECO:0000313" key="17">
    <source>
        <dbReference type="Proteomes" id="UP000052012"/>
    </source>
</evidence>
<keyword evidence="9 12" id="KW-0786">Thiamine pyrophosphate</keyword>
<reference evidence="16 17" key="1">
    <citation type="journal article" date="2015" name="Genome Announc.">
        <title>Expanding the biotechnology potential of lactobacilli through comparative genomics of 213 strains and associated genera.</title>
        <authorList>
            <person name="Sun Z."/>
            <person name="Harris H.M."/>
            <person name="McCann A."/>
            <person name="Guo C."/>
            <person name="Argimon S."/>
            <person name="Zhang W."/>
            <person name="Yang X."/>
            <person name="Jeffery I.B."/>
            <person name="Cooney J.C."/>
            <person name="Kagawa T.F."/>
            <person name="Liu W."/>
            <person name="Song Y."/>
            <person name="Salvetti E."/>
            <person name="Wrobel A."/>
            <person name="Rasinkangas P."/>
            <person name="Parkhill J."/>
            <person name="Rea M.C."/>
            <person name="O'Sullivan O."/>
            <person name="Ritari J."/>
            <person name="Douillard F.P."/>
            <person name="Paul Ross R."/>
            <person name="Yang R."/>
            <person name="Briner A.E."/>
            <person name="Felis G.E."/>
            <person name="de Vos W.M."/>
            <person name="Barrangou R."/>
            <person name="Klaenhammer T.R."/>
            <person name="Caufield P.W."/>
            <person name="Cui Y."/>
            <person name="Zhang H."/>
            <person name="O'Toole P.W."/>
        </authorList>
    </citation>
    <scope>NUCLEOTIDE SEQUENCE [LARGE SCALE GENOMIC DNA]</scope>
    <source>
        <strain evidence="16 17">DSM 23829</strain>
    </source>
</reference>
<keyword evidence="6 11" id="KW-0479">Metal-binding</keyword>
<dbReference type="SUPFAM" id="SSF52467">
    <property type="entry name" value="DHS-like NAD/FAD-binding domain"/>
    <property type="match status" value="1"/>
</dbReference>
<dbReference type="STRING" id="1423781.FD06_GL000793"/>
<dbReference type="CDD" id="cd07038">
    <property type="entry name" value="TPP_PYR_PDC_IPDC_like"/>
    <property type="match status" value="1"/>
</dbReference>
<evidence type="ECO:0000256" key="11">
    <source>
        <dbReference type="PIRSR" id="PIRSR036565-2"/>
    </source>
</evidence>
<evidence type="ECO:0000256" key="3">
    <source>
        <dbReference type="ARBA" id="ARBA00002938"/>
    </source>
</evidence>
<dbReference type="FunFam" id="3.40.50.970:FF:000019">
    <property type="entry name" value="Pyruvate decarboxylase isozyme"/>
    <property type="match status" value="1"/>
</dbReference>
<dbReference type="InterPro" id="IPR047213">
    <property type="entry name" value="TPP_PYR_PDC_IPDC-like"/>
</dbReference>
<protein>
    <recommendedName>
        <fullName evidence="5">Alpha-keto-acid decarboxylase</fullName>
    </recommendedName>
</protein>
<dbReference type="GO" id="GO:0005829">
    <property type="term" value="C:cytosol"/>
    <property type="evidence" value="ECO:0007669"/>
    <property type="project" value="TreeGrafter"/>
</dbReference>